<dbReference type="InterPro" id="IPR000709">
    <property type="entry name" value="Leu_Ile_Val-bd"/>
</dbReference>
<feature type="domain" description="Leucine-binding protein" evidence="5">
    <location>
        <begin position="45"/>
        <end position="379"/>
    </location>
</feature>
<dbReference type="PANTHER" id="PTHR47151">
    <property type="entry name" value="LEU/ILE/VAL-BINDING ABC TRANSPORTER SUBUNIT"/>
    <property type="match status" value="1"/>
</dbReference>
<proteinExistence type="inferred from homology"/>
<dbReference type="SUPFAM" id="SSF53822">
    <property type="entry name" value="Periplasmic binding protein-like I"/>
    <property type="match status" value="1"/>
</dbReference>
<keyword evidence="7" id="KW-1185">Reference proteome</keyword>
<comment type="similarity">
    <text evidence="1">Belongs to the leucine-binding protein family.</text>
</comment>
<dbReference type="PRINTS" id="PR00337">
    <property type="entry name" value="LEUILEVALBP"/>
</dbReference>
<evidence type="ECO:0000256" key="4">
    <source>
        <dbReference type="ARBA" id="ARBA00022970"/>
    </source>
</evidence>
<dbReference type="OrthoDB" id="9768386at2"/>
<sequence>MTSPDAAESPTVARATRTRLAGPVIGALLAAAAALLASGPARADVVIGVAVPRSGAVAGIGEQVVQGVQAAARDANARGGLAGEPIVLDIQDDGCDPGRAVEVAERFVRAGIRLVVGHVCSSASLAASDVYAAAGAVMISPASNAARLTDRGLPTIFRVSGREDDQGRLSATVLAERFRDKRIAILYDDTPLSRSLADSTKANLNKIGQNEALFAAIVPGQTDDAALIKRLQGAGIEVVYYGGHYQEMGRLVRKAAEQGYRPQWFGTSGIATREFGALAGPASDGVLMTFNPDLRRKPEAAAAVKALQADGVEPEGFTLYGYAALQALVAAGNFAKSTDPRAIAEALHSERFPLILGNVGFDQKGDVTAPGYVLYVWKDGGFTYAN</sequence>
<accession>A0A437PHF1</accession>
<dbReference type="PANTHER" id="PTHR47151:SF2">
    <property type="entry name" value="AMINO ACID BINDING PROTEIN"/>
    <property type="match status" value="1"/>
</dbReference>
<evidence type="ECO:0000256" key="1">
    <source>
        <dbReference type="ARBA" id="ARBA00010062"/>
    </source>
</evidence>
<dbReference type="AlphaFoldDB" id="A0A437PHF1"/>
<evidence type="ECO:0000313" key="6">
    <source>
        <dbReference type="EMBL" id="RVU21698.1"/>
    </source>
</evidence>
<keyword evidence="4" id="KW-0029">Amino-acid transport</keyword>
<dbReference type="InterPro" id="IPR028082">
    <property type="entry name" value="Peripla_BP_I"/>
</dbReference>
<dbReference type="Pfam" id="PF13458">
    <property type="entry name" value="Peripla_BP_6"/>
    <property type="match status" value="1"/>
</dbReference>
<evidence type="ECO:0000259" key="5">
    <source>
        <dbReference type="Pfam" id="PF13458"/>
    </source>
</evidence>
<name>A0A437PHF1_9HYPH</name>
<evidence type="ECO:0000256" key="3">
    <source>
        <dbReference type="ARBA" id="ARBA00022729"/>
    </source>
</evidence>
<evidence type="ECO:0000256" key="2">
    <source>
        <dbReference type="ARBA" id="ARBA00022448"/>
    </source>
</evidence>
<gene>
    <name evidence="6" type="ORF">EOE48_01225</name>
</gene>
<evidence type="ECO:0000313" key="7">
    <source>
        <dbReference type="Proteomes" id="UP000286997"/>
    </source>
</evidence>
<keyword evidence="2" id="KW-0813">Transport</keyword>
<dbReference type="RefSeq" id="WP_127726941.1">
    <property type="nucleotide sequence ID" value="NZ_SACP01000001.1"/>
</dbReference>
<reference evidence="6 7" key="1">
    <citation type="submission" date="2019-01" db="EMBL/GenBank/DDBJ databases">
        <authorList>
            <person name="Chen W.-M."/>
        </authorList>
    </citation>
    <scope>NUCLEOTIDE SEQUENCE [LARGE SCALE GENOMIC DNA]</scope>
    <source>
        <strain evidence="6 7">TER-1</strain>
    </source>
</reference>
<organism evidence="6 7">
    <name type="scientific">Methylobacterium oryzihabitans</name>
    <dbReference type="NCBI Taxonomy" id="2499852"/>
    <lineage>
        <taxon>Bacteria</taxon>
        <taxon>Pseudomonadati</taxon>
        <taxon>Pseudomonadota</taxon>
        <taxon>Alphaproteobacteria</taxon>
        <taxon>Hyphomicrobiales</taxon>
        <taxon>Methylobacteriaceae</taxon>
        <taxon>Methylobacterium</taxon>
    </lineage>
</organism>
<comment type="caution">
    <text evidence="6">The sequence shown here is derived from an EMBL/GenBank/DDBJ whole genome shotgun (WGS) entry which is preliminary data.</text>
</comment>
<dbReference type="CDD" id="cd06342">
    <property type="entry name" value="PBP1_ABC_LIVBP-like"/>
    <property type="match status" value="1"/>
</dbReference>
<protein>
    <submittedName>
        <fullName evidence="6">Branched-chain amino acid ABC transporter substrate-binding protein</fullName>
    </submittedName>
</protein>
<dbReference type="Gene3D" id="3.40.50.2300">
    <property type="match status" value="2"/>
</dbReference>
<dbReference type="GO" id="GO:0006865">
    <property type="term" value="P:amino acid transport"/>
    <property type="evidence" value="ECO:0007669"/>
    <property type="project" value="UniProtKB-KW"/>
</dbReference>
<dbReference type="Proteomes" id="UP000286997">
    <property type="component" value="Unassembled WGS sequence"/>
</dbReference>
<dbReference type="EMBL" id="SACP01000001">
    <property type="protein sequence ID" value="RVU21698.1"/>
    <property type="molecule type" value="Genomic_DNA"/>
</dbReference>
<keyword evidence="3" id="KW-0732">Signal</keyword>
<dbReference type="InterPro" id="IPR028081">
    <property type="entry name" value="Leu-bd"/>
</dbReference>